<reference evidence="7 9" key="1">
    <citation type="journal article" date="2017" name="BMC Genomics">
        <title>Comparative genomic and phylogenomic analyses of the Bifidobacteriaceae family.</title>
        <authorList>
            <person name="Lugli G.A."/>
            <person name="Milani C."/>
            <person name="Turroni F."/>
            <person name="Duranti S."/>
            <person name="Mancabelli L."/>
            <person name="Mangifesta M."/>
            <person name="Ferrario C."/>
            <person name="Modesto M."/>
            <person name="Mattarelli P."/>
            <person name="Jiri K."/>
            <person name="van Sinderen D."/>
            <person name="Ventura M."/>
        </authorList>
    </citation>
    <scope>NUCLEOTIDE SEQUENCE [LARGE SCALE GENOMIC DNA]</scope>
    <source>
        <strain evidence="7 9">DSM 100216</strain>
    </source>
</reference>
<evidence type="ECO:0000256" key="6">
    <source>
        <dbReference type="SAM" id="Phobius"/>
    </source>
</evidence>
<keyword evidence="2" id="KW-1003">Cell membrane</keyword>
<comment type="subcellular location">
    <subcellularLocation>
        <location evidence="1">Cell membrane</location>
        <topology evidence="1">Multi-pass membrane protein</topology>
    </subcellularLocation>
</comment>
<gene>
    <name evidence="8" type="ORF">BE0216_09705</name>
    <name evidence="7" type="ORF">BEUL_0860</name>
</gene>
<dbReference type="KEGG" id="beu:BE0216_09705"/>
<evidence type="ECO:0000313" key="8">
    <source>
        <dbReference type="EMBL" id="QOL32680.1"/>
    </source>
</evidence>
<proteinExistence type="predicted"/>
<dbReference type="PANTHER" id="PTHR30250:SF26">
    <property type="entry name" value="PSMA PROTEIN"/>
    <property type="match status" value="1"/>
</dbReference>
<evidence type="ECO:0000256" key="1">
    <source>
        <dbReference type="ARBA" id="ARBA00004651"/>
    </source>
</evidence>
<reference evidence="8 10" key="2">
    <citation type="submission" date="2020-10" db="EMBL/GenBank/DDBJ databases">
        <title>Genome sequencing of Bifidobacterium eulemuris_DSMZ_100216.</title>
        <authorList>
            <person name="Kim J."/>
        </authorList>
    </citation>
    <scope>NUCLEOTIDE SEQUENCE [LARGE SCALE GENOMIC DNA]</scope>
    <source>
        <strain evidence="8 10">DSM 100216</strain>
    </source>
</reference>
<dbReference type="EMBL" id="CP062938">
    <property type="protein sequence ID" value="QOL32680.1"/>
    <property type="molecule type" value="Genomic_DNA"/>
</dbReference>
<evidence type="ECO:0000313" key="10">
    <source>
        <dbReference type="Proteomes" id="UP000593943"/>
    </source>
</evidence>
<evidence type="ECO:0000256" key="4">
    <source>
        <dbReference type="ARBA" id="ARBA00022989"/>
    </source>
</evidence>
<dbReference type="InterPro" id="IPR050833">
    <property type="entry name" value="Poly_Biosynth_Transport"/>
</dbReference>
<evidence type="ECO:0000256" key="2">
    <source>
        <dbReference type="ARBA" id="ARBA00022475"/>
    </source>
</evidence>
<keyword evidence="5 6" id="KW-0472">Membrane</keyword>
<dbReference type="GO" id="GO:0005886">
    <property type="term" value="C:plasma membrane"/>
    <property type="evidence" value="ECO:0007669"/>
    <property type="project" value="UniProtKB-SubCell"/>
</dbReference>
<feature type="transmembrane region" description="Helical" evidence="6">
    <location>
        <begin position="466"/>
        <end position="486"/>
    </location>
</feature>
<feature type="transmembrane region" description="Helical" evidence="6">
    <location>
        <begin position="49"/>
        <end position="73"/>
    </location>
</feature>
<evidence type="ECO:0000313" key="7">
    <source>
        <dbReference type="EMBL" id="OZG68550.1"/>
    </source>
</evidence>
<dbReference type="Proteomes" id="UP000593943">
    <property type="component" value="Chromosome"/>
</dbReference>
<feature type="transmembrane region" description="Helical" evidence="6">
    <location>
        <begin position="126"/>
        <end position="145"/>
    </location>
</feature>
<dbReference type="AlphaFoldDB" id="A0A261GAW7"/>
<feature type="transmembrane region" description="Helical" evidence="6">
    <location>
        <begin position="404"/>
        <end position="424"/>
    </location>
</feature>
<evidence type="ECO:0000256" key="5">
    <source>
        <dbReference type="ARBA" id="ARBA00023136"/>
    </source>
</evidence>
<dbReference type="PANTHER" id="PTHR30250">
    <property type="entry name" value="PST FAMILY PREDICTED COLANIC ACID TRANSPORTER"/>
    <property type="match status" value="1"/>
</dbReference>
<protein>
    <submittedName>
        <fullName evidence="7">Polysaccharide biosynthesis protein</fullName>
    </submittedName>
</protein>
<name>A0A261GAW7_9BIFI</name>
<evidence type="ECO:0000313" key="9">
    <source>
        <dbReference type="Proteomes" id="UP000216057"/>
    </source>
</evidence>
<dbReference type="RefSeq" id="WP_094636493.1">
    <property type="nucleotide sequence ID" value="NZ_CP062938.1"/>
</dbReference>
<keyword evidence="3 6" id="KW-0812">Transmembrane</keyword>
<organism evidence="7 9">
    <name type="scientific">Bifidobacterium eulemuris</name>
    <dbReference type="NCBI Taxonomy" id="1765219"/>
    <lineage>
        <taxon>Bacteria</taxon>
        <taxon>Bacillati</taxon>
        <taxon>Actinomycetota</taxon>
        <taxon>Actinomycetes</taxon>
        <taxon>Bifidobacteriales</taxon>
        <taxon>Bifidobacteriaceae</taxon>
        <taxon>Bifidobacterium</taxon>
    </lineage>
</organism>
<feature type="transmembrane region" description="Helical" evidence="6">
    <location>
        <begin position="93"/>
        <end position="114"/>
    </location>
</feature>
<dbReference type="OrthoDB" id="8609648at2"/>
<keyword evidence="10" id="KW-1185">Reference proteome</keyword>
<feature type="transmembrane region" description="Helical" evidence="6">
    <location>
        <begin position="157"/>
        <end position="178"/>
    </location>
</feature>
<sequence>MKQKNRTQYALKNFFWATIGNLSNSLISFISRTVFIYTLGASYLGINGLFTNILGMLSLTELGVGAAISFSLYKPLAESDIRKIQALINFYRIAYRIIALIVAVLGVSLIPFLGYVVNGVDEIENIELIYCIFLFDSITSYLISYKTTILNADQRNYLVTNINLVIKLSITIIQIIYLLIYRNFIGYLIINAVLQLVGKLYLNWFTNRQYPYLRKKNSSKLSKEERSIIFTKIKALIFHKIGGVSVYQTSNIITSIFISTKVVGLVSNFTMIINLVNTFIASFFNSATAGFGNLIATESREKQMEITKRYDFLCFCFFGWSSICLFVLMKPFIIIWLGPNMLIDDATIALLCLNYYFTGMRVGLTNVKDAAGIFEPDKWVPVCQAILNITIGVIAAYFLGLPGVYLGIVVSGLVASISRPYIVYKYMFHRSCMPYLAEYGCHLVEVVLCAAILSIVSHNIPFGNAYIQFGTMLPITTLLPIALLYMRYRKTEEMRYCIQMTSNIIKRLRRQK</sequence>
<feature type="transmembrane region" description="Helical" evidence="6">
    <location>
        <begin position="14"/>
        <end position="37"/>
    </location>
</feature>
<evidence type="ECO:0000256" key="3">
    <source>
        <dbReference type="ARBA" id="ARBA00022692"/>
    </source>
</evidence>
<accession>A0A261GAW7</accession>
<dbReference type="Proteomes" id="UP000216057">
    <property type="component" value="Unassembled WGS sequence"/>
</dbReference>
<dbReference type="EMBL" id="MWWZ01000005">
    <property type="protein sequence ID" value="OZG68550.1"/>
    <property type="molecule type" value="Genomic_DNA"/>
</dbReference>
<feature type="transmembrane region" description="Helical" evidence="6">
    <location>
        <begin position="310"/>
        <end position="328"/>
    </location>
</feature>
<feature type="transmembrane region" description="Helical" evidence="6">
    <location>
        <begin position="436"/>
        <end position="460"/>
    </location>
</feature>
<feature type="transmembrane region" description="Helical" evidence="6">
    <location>
        <begin position="184"/>
        <end position="206"/>
    </location>
</feature>
<keyword evidence="4 6" id="KW-1133">Transmembrane helix</keyword>